<evidence type="ECO:0000256" key="2">
    <source>
        <dbReference type="ARBA" id="ARBA00022617"/>
    </source>
</evidence>
<comment type="caution">
    <text evidence="9">The sequence shown here is derived from an EMBL/GenBank/DDBJ whole genome shotgun (WGS) entry which is preliminary data.</text>
</comment>
<organism evidence="9 10">
    <name type="scientific">Banduia mediterranea</name>
    <dbReference type="NCBI Taxonomy" id="3075609"/>
    <lineage>
        <taxon>Bacteria</taxon>
        <taxon>Pseudomonadati</taxon>
        <taxon>Pseudomonadota</taxon>
        <taxon>Gammaproteobacteria</taxon>
        <taxon>Nevskiales</taxon>
        <taxon>Algiphilaceae</taxon>
        <taxon>Banduia</taxon>
    </lineage>
</organism>
<feature type="chain" id="PRO_5046510909" evidence="7">
    <location>
        <begin position="22"/>
        <end position="111"/>
    </location>
</feature>
<dbReference type="InterPro" id="IPR009056">
    <property type="entry name" value="Cyt_c-like_dom"/>
</dbReference>
<feature type="signal peptide" evidence="7">
    <location>
        <begin position="1"/>
        <end position="21"/>
    </location>
</feature>
<dbReference type="InterPro" id="IPR050597">
    <property type="entry name" value="Cytochrome_c_Oxidase_Subunit"/>
</dbReference>
<dbReference type="PROSITE" id="PS51007">
    <property type="entry name" value="CYTC"/>
    <property type="match status" value="1"/>
</dbReference>
<keyword evidence="2 6" id="KW-0349">Heme</keyword>
<accession>A0ABU2WCY8</accession>
<keyword evidence="1" id="KW-0813">Transport</keyword>
<name>A0ABU2WCY8_9GAMM</name>
<evidence type="ECO:0000256" key="3">
    <source>
        <dbReference type="ARBA" id="ARBA00022723"/>
    </source>
</evidence>
<evidence type="ECO:0000259" key="8">
    <source>
        <dbReference type="PROSITE" id="PS51007"/>
    </source>
</evidence>
<proteinExistence type="predicted"/>
<evidence type="ECO:0000313" key="9">
    <source>
        <dbReference type="EMBL" id="MDT0495753.1"/>
    </source>
</evidence>
<keyword evidence="5 6" id="KW-0408">Iron</keyword>
<dbReference type="PANTHER" id="PTHR33751:SF9">
    <property type="entry name" value="CYTOCHROME C4"/>
    <property type="match status" value="1"/>
</dbReference>
<dbReference type="EMBL" id="JAVRIC010000001">
    <property type="protein sequence ID" value="MDT0495753.1"/>
    <property type="molecule type" value="Genomic_DNA"/>
</dbReference>
<dbReference type="PANTHER" id="PTHR33751">
    <property type="entry name" value="CBB3-TYPE CYTOCHROME C OXIDASE SUBUNIT FIXP"/>
    <property type="match status" value="1"/>
</dbReference>
<feature type="domain" description="Cytochrome c" evidence="8">
    <location>
        <begin position="23"/>
        <end position="104"/>
    </location>
</feature>
<dbReference type="SUPFAM" id="SSF46626">
    <property type="entry name" value="Cytochrome c"/>
    <property type="match status" value="1"/>
</dbReference>
<keyword evidence="4" id="KW-0249">Electron transport</keyword>
<dbReference type="Pfam" id="PF00034">
    <property type="entry name" value="Cytochrom_C"/>
    <property type="match status" value="1"/>
</dbReference>
<evidence type="ECO:0000256" key="1">
    <source>
        <dbReference type="ARBA" id="ARBA00022448"/>
    </source>
</evidence>
<keyword evidence="10" id="KW-1185">Reference proteome</keyword>
<dbReference type="Proteomes" id="UP001254608">
    <property type="component" value="Unassembled WGS sequence"/>
</dbReference>
<protein>
    <submittedName>
        <fullName evidence="9">Cytochrome c</fullName>
    </submittedName>
</protein>
<keyword evidence="3 6" id="KW-0479">Metal-binding</keyword>
<evidence type="ECO:0000256" key="4">
    <source>
        <dbReference type="ARBA" id="ARBA00022982"/>
    </source>
</evidence>
<keyword evidence="7" id="KW-0732">Signal</keyword>
<evidence type="ECO:0000256" key="5">
    <source>
        <dbReference type="ARBA" id="ARBA00023004"/>
    </source>
</evidence>
<sequence length="111" mass="11715">MKALRWATFAVIALWSAQGVAAGDSEAGRDKSETCFGCHGIPGYNNVYPTYRVPKLGGQSAEYIVTALKAYRSGERQHPTMGAQASSMSDEDIQDIAAFLSTAPADGAVGK</sequence>
<evidence type="ECO:0000256" key="7">
    <source>
        <dbReference type="SAM" id="SignalP"/>
    </source>
</evidence>
<reference evidence="9 10" key="1">
    <citation type="submission" date="2023-09" db="EMBL/GenBank/DDBJ databases">
        <authorList>
            <person name="Rey-Velasco X."/>
        </authorList>
    </citation>
    <scope>NUCLEOTIDE SEQUENCE [LARGE SCALE GENOMIC DNA]</scope>
    <source>
        <strain evidence="9 10">W345</strain>
    </source>
</reference>
<evidence type="ECO:0000256" key="6">
    <source>
        <dbReference type="PROSITE-ProRule" id="PRU00433"/>
    </source>
</evidence>
<dbReference type="Gene3D" id="1.10.760.10">
    <property type="entry name" value="Cytochrome c-like domain"/>
    <property type="match status" value="1"/>
</dbReference>
<dbReference type="InterPro" id="IPR036909">
    <property type="entry name" value="Cyt_c-like_dom_sf"/>
</dbReference>
<evidence type="ECO:0000313" key="10">
    <source>
        <dbReference type="Proteomes" id="UP001254608"/>
    </source>
</evidence>
<gene>
    <name evidence="9" type="ORF">RM530_00015</name>
</gene>
<dbReference type="RefSeq" id="WP_311363148.1">
    <property type="nucleotide sequence ID" value="NZ_JAVRIC010000001.1"/>
</dbReference>